<dbReference type="InterPro" id="IPR000620">
    <property type="entry name" value="EamA_dom"/>
</dbReference>
<evidence type="ECO:0000313" key="6">
    <source>
        <dbReference type="Proteomes" id="UP000053271"/>
    </source>
</evidence>
<organism evidence="5 6">
    <name type="scientific">Streptomyces longwoodensis</name>
    <dbReference type="NCBI Taxonomy" id="68231"/>
    <lineage>
        <taxon>Bacteria</taxon>
        <taxon>Bacillati</taxon>
        <taxon>Actinomycetota</taxon>
        <taxon>Actinomycetes</taxon>
        <taxon>Kitasatosporales</taxon>
        <taxon>Streptomycetaceae</taxon>
        <taxon>Streptomyces</taxon>
    </lineage>
</organism>
<feature type="transmembrane region" description="Helical" evidence="3">
    <location>
        <begin position="258"/>
        <end position="276"/>
    </location>
</feature>
<proteinExistence type="inferred from homology"/>
<feature type="transmembrane region" description="Helical" evidence="3">
    <location>
        <begin position="47"/>
        <end position="64"/>
    </location>
</feature>
<keyword evidence="6" id="KW-1185">Reference proteome</keyword>
<dbReference type="Pfam" id="PF00892">
    <property type="entry name" value="EamA"/>
    <property type="match status" value="2"/>
</dbReference>
<comment type="similarity">
    <text evidence="1">Belongs to the EamA transporter family.</text>
</comment>
<evidence type="ECO:0000259" key="4">
    <source>
        <dbReference type="Pfam" id="PF00892"/>
    </source>
</evidence>
<feature type="transmembrane region" description="Helical" evidence="3">
    <location>
        <begin position="227"/>
        <end position="246"/>
    </location>
</feature>
<feature type="domain" description="EamA" evidence="4">
    <location>
        <begin position="196"/>
        <end position="328"/>
    </location>
</feature>
<dbReference type="AlphaFoldDB" id="A0A117QLU4"/>
<dbReference type="Proteomes" id="UP000053271">
    <property type="component" value="Unassembled WGS sequence"/>
</dbReference>
<dbReference type="EMBL" id="LMWS01000032">
    <property type="protein sequence ID" value="KUN35396.1"/>
    <property type="molecule type" value="Genomic_DNA"/>
</dbReference>
<feature type="transmembrane region" description="Helical" evidence="3">
    <location>
        <begin position="170"/>
        <end position="190"/>
    </location>
</feature>
<keyword evidence="3" id="KW-1133">Transmembrane helix</keyword>
<evidence type="ECO:0000313" key="5">
    <source>
        <dbReference type="EMBL" id="KUN35396.1"/>
    </source>
</evidence>
<evidence type="ECO:0000256" key="3">
    <source>
        <dbReference type="SAM" id="Phobius"/>
    </source>
</evidence>
<dbReference type="STRING" id="68231.AQJ30_24945"/>
<dbReference type="RefSeq" id="WP_067238200.1">
    <property type="nucleotide sequence ID" value="NZ_KQ948558.1"/>
</dbReference>
<sequence length="352" mass="36949">MSRVRHDRYRELSRDASGADSPDADVRGTSDAGPSDARTRRHPRRSGASGCLMVVTACVLFGLSGTASREVIDRGVSAVTVTEFRMLFGFLSLFAGLCLARRDLLRLPWRSLPRVAVFGLALAALIYCYSMAIARLPLAIALVLQYSAAAWLTAADAVRRRGRPPTSVLVALPLTLGGVVLMVGVGGAQLRHLDPLGLVFGLATAASYIGYLVCGRSLGRTVPAGTSTLYGSLVAALAWCCVQPPWRIGSSAWEPRTLVPLVLIGVLGMAVPFALVLSAVRVLGPTRVSMLGTFEIVATSVVAYLWLGQALTLPQCCGALLVIAGVAVCGRRSPDGEPAEPSAPARAGTVRA</sequence>
<comment type="caution">
    <text evidence="5">The sequence shown here is derived from an EMBL/GenBank/DDBJ whole genome shotgun (WGS) entry which is preliminary data.</text>
</comment>
<dbReference type="PANTHER" id="PTHR22911">
    <property type="entry name" value="ACYL-MALONYL CONDENSING ENZYME-RELATED"/>
    <property type="match status" value="1"/>
</dbReference>
<protein>
    <recommendedName>
        <fullName evidence="4">EamA domain-containing protein</fullName>
    </recommendedName>
</protein>
<dbReference type="GO" id="GO:0016020">
    <property type="term" value="C:membrane"/>
    <property type="evidence" value="ECO:0007669"/>
    <property type="project" value="InterPro"/>
</dbReference>
<name>A0A117QLU4_9ACTN</name>
<dbReference type="SUPFAM" id="SSF103481">
    <property type="entry name" value="Multidrug resistance efflux transporter EmrE"/>
    <property type="match status" value="2"/>
</dbReference>
<accession>A0A117QLU4</accession>
<feature type="transmembrane region" description="Helical" evidence="3">
    <location>
        <begin position="138"/>
        <end position="158"/>
    </location>
</feature>
<evidence type="ECO:0000256" key="2">
    <source>
        <dbReference type="SAM" id="MobiDB-lite"/>
    </source>
</evidence>
<feature type="transmembrane region" description="Helical" evidence="3">
    <location>
        <begin position="196"/>
        <end position="215"/>
    </location>
</feature>
<feature type="region of interest" description="Disordered" evidence="2">
    <location>
        <begin position="1"/>
        <end position="45"/>
    </location>
</feature>
<reference evidence="5 6" key="1">
    <citation type="submission" date="2015-10" db="EMBL/GenBank/DDBJ databases">
        <title>Draft genome sequence of Streptomyces longwoodensis DSM 41677, type strain for the species Streptomyces longwoodensis.</title>
        <authorList>
            <person name="Ruckert C."/>
            <person name="Winkler A."/>
            <person name="Kalinowski J."/>
            <person name="Kampfer P."/>
            <person name="Glaeser S."/>
        </authorList>
    </citation>
    <scope>NUCLEOTIDE SEQUENCE [LARGE SCALE GENOMIC DNA]</scope>
    <source>
        <strain evidence="5 6">DSM 41677</strain>
    </source>
</reference>
<feature type="domain" description="EamA" evidence="4">
    <location>
        <begin position="49"/>
        <end position="183"/>
    </location>
</feature>
<keyword evidence="3" id="KW-0812">Transmembrane</keyword>
<feature type="transmembrane region" description="Helical" evidence="3">
    <location>
        <begin position="112"/>
        <end position="132"/>
    </location>
</feature>
<dbReference type="GeneID" id="91427827"/>
<dbReference type="InterPro" id="IPR037185">
    <property type="entry name" value="EmrE-like"/>
</dbReference>
<keyword evidence="3" id="KW-0472">Membrane</keyword>
<gene>
    <name evidence="5" type="ORF">AQJ30_24945</name>
</gene>
<feature type="transmembrane region" description="Helical" evidence="3">
    <location>
        <begin position="84"/>
        <end position="100"/>
    </location>
</feature>
<evidence type="ECO:0000256" key="1">
    <source>
        <dbReference type="ARBA" id="ARBA00007362"/>
    </source>
</evidence>